<dbReference type="InterPro" id="IPR035959">
    <property type="entry name" value="RutC-like_sf"/>
</dbReference>
<dbReference type="Gene3D" id="3.30.1330.40">
    <property type="entry name" value="RutC-like"/>
    <property type="match status" value="1"/>
</dbReference>
<comment type="caution">
    <text evidence="1">The sequence shown here is derived from an EMBL/GenBank/DDBJ whole genome shotgun (WGS) entry which is preliminary data.</text>
</comment>
<dbReference type="PANTHER" id="PTHR43857">
    <property type="entry name" value="BLR7761 PROTEIN"/>
    <property type="match status" value="1"/>
</dbReference>
<evidence type="ECO:0000313" key="2">
    <source>
        <dbReference type="Proteomes" id="UP000016568"/>
    </source>
</evidence>
<keyword evidence="2" id="KW-1185">Reference proteome</keyword>
<name>U2Y7F1_9SPHN</name>
<protein>
    <submittedName>
        <fullName evidence="1">Uncharacterized protein</fullName>
    </submittedName>
</protein>
<dbReference type="AlphaFoldDB" id="U2Y7F1"/>
<dbReference type="PANTHER" id="PTHR43857:SF1">
    <property type="entry name" value="YJGH FAMILY PROTEIN"/>
    <property type="match status" value="1"/>
</dbReference>
<sequence length="132" mass="13743">MNTGIVRSNPPGMAFPGMSQAIRCGDWVTVSGQVALRDGQVVGIGDAAEQARQCFANIEAALMAADVTLGDVVNLRCYLVERAAYGGYAAVKNALFADNPPCSTAVIISGLLLPDLLMEVEATAYAPLPQQG</sequence>
<dbReference type="SUPFAM" id="SSF55298">
    <property type="entry name" value="YjgF-like"/>
    <property type="match status" value="1"/>
</dbReference>
<gene>
    <name evidence="1" type="ORF">NT2_05_00570</name>
</gene>
<proteinExistence type="predicted"/>
<dbReference type="eggNOG" id="COG0251">
    <property type="taxonomic scope" value="Bacteria"/>
</dbReference>
<reference evidence="1 2" key="1">
    <citation type="submission" date="2013-09" db="EMBL/GenBank/DDBJ databases">
        <title>Whole genome shotgun sequence of Novosphingobium tardaugens NBRC 16725.</title>
        <authorList>
            <person name="Isaki S."/>
            <person name="Hosoyama A."/>
            <person name="Tsuchikane K."/>
            <person name="Katsumata H."/>
            <person name="Ando Y."/>
            <person name="Yamazaki S."/>
            <person name="Fujita N."/>
        </authorList>
    </citation>
    <scope>NUCLEOTIDE SEQUENCE [LARGE SCALE GENOMIC DNA]</scope>
    <source>
        <strain evidence="1 2">NBRC 16725</strain>
    </source>
</reference>
<dbReference type="Proteomes" id="UP000016568">
    <property type="component" value="Unassembled WGS sequence"/>
</dbReference>
<organism evidence="1 2">
    <name type="scientific">Caenibius tardaugens NBRC 16725</name>
    <dbReference type="NCBI Taxonomy" id="1219035"/>
    <lineage>
        <taxon>Bacteria</taxon>
        <taxon>Pseudomonadati</taxon>
        <taxon>Pseudomonadota</taxon>
        <taxon>Alphaproteobacteria</taxon>
        <taxon>Sphingomonadales</taxon>
        <taxon>Erythrobacteraceae</taxon>
        <taxon>Caenibius</taxon>
    </lineage>
</organism>
<dbReference type="Pfam" id="PF01042">
    <property type="entry name" value="Ribonuc_L-PSP"/>
    <property type="match status" value="1"/>
</dbReference>
<dbReference type="EMBL" id="BASZ01000005">
    <property type="protein sequence ID" value="GAD49136.1"/>
    <property type="molecule type" value="Genomic_DNA"/>
</dbReference>
<accession>U2Y7F1</accession>
<dbReference type="InterPro" id="IPR006175">
    <property type="entry name" value="YjgF/YER057c/UK114"/>
</dbReference>
<evidence type="ECO:0000313" key="1">
    <source>
        <dbReference type="EMBL" id="GAD49136.1"/>
    </source>
</evidence>
<dbReference type="RefSeq" id="WP_021690043.1">
    <property type="nucleotide sequence ID" value="NZ_BASZ01000005.1"/>
</dbReference>